<organism evidence="1 2">
    <name type="scientific">Potamilus streckersoni</name>
    <dbReference type="NCBI Taxonomy" id="2493646"/>
    <lineage>
        <taxon>Eukaryota</taxon>
        <taxon>Metazoa</taxon>
        <taxon>Spiralia</taxon>
        <taxon>Lophotrochozoa</taxon>
        <taxon>Mollusca</taxon>
        <taxon>Bivalvia</taxon>
        <taxon>Autobranchia</taxon>
        <taxon>Heteroconchia</taxon>
        <taxon>Palaeoheterodonta</taxon>
        <taxon>Unionida</taxon>
        <taxon>Unionoidea</taxon>
        <taxon>Unionidae</taxon>
        <taxon>Ambleminae</taxon>
        <taxon>Lampsilini</taxon>
        <taxon>Potamilus</taxon>
    </lineage>
</organism>
<comment type="caution">
    <text evidence="1">The sequence shown here is derived from an EMBL/GenBank/DDBJ whole genome shotgun (WGS) entry which is preliminary data.</text>
</comment>
<evidence type="ECO:0000313" key="2">
    <source>
        <dbReference type="Proteomes" id="UP001195483"/>
    </source>
</evidence>
<protein>
    <submittedName>
        <fullName evidence="1">Uncharacterized protein</fullName>
    </submittedName>
</protein>
<gene>
    <name evidence="1" type="ORF">CHS0354_023951</name>
</gene>
<dbReference type="Proteomes" id="UP001195483">
    <property type="component" value="Unassembled WGS sequence"/>
</dbReference>
<reference evidence="1" key="3">
    <citation type="submission" date="2023-05" db="EMBL/GenBank/DDBJ databases">
        <authorList>
            <person name="Smith C.H."/>
        </authorList>
    </citation>
    <scope>NUCLEOTIDE SEQUENCE</scope>
    <source>
        <strain evidence="1">CHS0354</strain>
        <tissue evidence="1">Mantle</tissue>
    </source>
</reference>
<name>A0AAE0VLW7_9BIVA</name>
<sequence length="114" mass="12248">MGYGVWHGMCEGKFGNGEYEDPVPVPGITVYLYKKGDYSASTTLAIASLKLNSIDKQDSNNKGECSFTIKESGEYVIEAYYKIGAIGTEKRKSAEVGAAPGADPVTKTVELLLD</sequence>
<dbReference type="EMBL" id="JAEAOA010001427">
    <property type="protein sequence ID" value="KAK3582406.1"/>
    <property type="molecule type" value="Genomic_DNA"/>
</dbReference>
<accession>A0AAE0VLW7</accession>
<proteinExistence type="predicted"/>
<dbReference type="AlphaFoldDB" id="A0AAE0VLW7"/>
<reference evidence="1" key="1">
    <citation type="journal article" date="2021" name="Genome Biol. Evol.">
        <title>A High-Quality Reference Genome for a Parasitic Bivalve with Doubly Uniparental Inheritance (Bivalvia: Unionida).</title>
        <authorList>
            <person name="Smith C.H."/>
        </authorList>
    </citation>
    <scope>NUCLEOTIDE SEQUENCE</scope>
    <source>
        <strain evidence="1">CHS0354</strain>
    </source>
</reference>
<keyword evidence="2" id="KW-1185">Reference proteome</keyword>
<reference evidence="1" key="2">
    <citation type="journal article" date="2021" name="Genome Biol. Evol.">
        <title>Developing a high-quality reference genome for a parasitic bivalve with doubly uniparental inheritance (Bivalvia: Unionida).</title>
        <authorList>
            <person name="Smith C.H."/>
        </authorList>
    </citation>
    <scope>NUCLEOTIDE SEQUENCE</scope>
    <source>
        <strain evidence="1">CHS0354</strain>
        <tissue evidence="1">Mantle</tissue>
    </source>
</reference>
<evidence type="ECO:0000313" key="1">
    <source>
        <dbReference type="EMBL" id="KAK3582406.1"/>
    </source>
</evidence>